<comment type="caution">
    <text evidence="1">The sequence shown here is derived from an EMBL/GenBank/DDBJ whole genome shotgun (WGS) entry which is preliminary data.</text>
</comment>
<dbReference type="Proteomes" id="UP001152888">
    <property type="component" value="Unassembled WGS sequence"/>
</dbReference>
<organism evidence="1 2">
    <name type="scientific">Acanthoscelides obtectus</name>
    <name type="common">Bean weevil</name>
    <name type="synonym">Bruchus obtectus</name>
    <dbReference type="NCBI Taxonomy" id="200917"/>
    <lineage>
        <taxon>Eukaryota</taxon>
        <taxon>Metazoa</taxon>
        <taxon>Ecdysozoa</taxon>
        <taxon>Arthropoda</taxon>
        <taxon>Hexapoda</taxon>
        <taxon>Insecta</taxon>
        <taxon>Pterygota</taxon>
        <taxon>Neoptera</taxon>
        <taxon>Endopterygota</taxon>
        <taxon>Coleoptera</taxon>
        <taxon>Polyphaga</taxon>
        <taxon>Cucujiformia</taxon>
        <taxon>Chrysomeloidea</taxon>
        <taxon>Chrysomelidae</taxon>
        <taxon>Bruchinae</taxon>
        <taxon>Bruchini</taxon>
        <taxon>Acanthoscelides</taxon>
    </lineage>
</organism>
<protein>
    <submittedName>
        <fullName evidence="1">Uncharacterized protein</fullName>
    </submittedName>
</protein>
<evidence type="ECO:0000313" key="2">
    <source>
        <dbReference type="Proteomes" id="UP001152888"/>
    </source>
</evidence>
<name>A0A9P0QAP8_ACAOB</name>
<gene>
    <name evidence="1" type="ORF">ACAOBT_LOCUS35113</name>
</gene>
<dbReference type="EMBL" id="CAKOFQ010008804">
    <property type="protein sequence ID" value="CAH2016055.1"/>
    <property type="molecule type" value="Genomic_DNA"/>
</dbReference>
<accession>A0A9P0QAP8</accession>
<reference evidence="1" key="1">
    <citation type="submission" date="2022-03" db="EMBL/GenBank/DDBJ databases">
        <authorList>
            <person name="Sayadi A."/>
        </authorList>
    </citation>
    <scope>NUCLEOTIDE SEQUENCE</scope>
</reference>
<proteinExistence type="predicted"/>
<evidence type="ECO:0000313" key="1">
    <source>
        <dbReference type="EMBL" id="CAH2016055.1"/>
    </source>
</evidence>
<keyword evidence="2" id="KW-1185">Reference proteome</keyword>
<sequence length="100" mass="11232">MYAKCCHPATMNETSFYYFPRAEESFLPVANCACNLEDLTTGLLIVIPSPPAKTNANLYENITENPNTTPKAPIVHLFYTIQSLQEEMRPCQRSNTACRA</sequence>
<dbReference type="AlphaFoldDB" id="A0A9P0QAP8"/>